<dbReference type="EMBL" id="JAUEDM010000009">
    <property type="protein sequence ID" value="KAK3312163.1"/>
    <property type="molecule type" value="Genomic_DNA"/>
</dbReference>
<organism evidence="3 4">
    <name type="scientific">Apodospora peruviana</name>
    <dbReference type="NCBI Taxonomy" id="516989"/>
    <lineage>
        <taxon>Eukaryota</taxon>
        <taxon>Fungi</taxon>
        <taxon>Dikarya</taxon>
        <taxon>Ascomycota</taxon>
        <taxon>Pezizomycotina</taxon>
        <taxon>Sordariomycetes</taxon>
        <taxon>Sordariomycetidae</taxon>
        <taxon>Sordariales</taxon>
        <taxon>Lasiosphaeriaceae</taxon>
        <taxon>Apodospora</taxon>
    </lineage>
</organism>
<dbReference type="InterPro" id="IPR010730">
    <property type="entry name" value="HET"/>
</dbReference>
<feature type="region of interest" description="Disordered" evidence="1">
    <location>
        <begin position="749"/>
        <end position="780"/>
    </location>
</feature>
<feature type="compositionally biased region" description="Basic and acidic residues" evidence="1">
    <location>
        <begin position="710"/>
        <end position="724"/>
    </location>
</feature>
<dbReference type="Pfam" id="PF06985">
    <property type="entry name" value="HET"/>
    <property type="match status" value="1"/>
</dbReference>
<dbReference type="PANTHER" id="PTHR33112:SF12">
    <property type="entry name" value="HETEROKARYON INCOMPATIBILITY DOMAIN-CONTAINING PROTEIN"/>
    <property type="match status" value="1"/>
</dbReference>
<evidence type="ECO:0000259" key="2">
    <source>
        <dbReference type="Pfam" id="PF06985"/>
    </source>
</evidence>
<evidence type="ECO:0000256" key="1">
    <source>
        <dbReference type="SAM" id="MobiDB-lite"/>
    </source>
</evidence>
<feature type="region of interest" description="Disordered" evidence="1">
    <location>
        <begin position="795"/>
        <end position="868"/>
    </location>
</feature>
<feature type="region of interest" description="Disordered" evidence="1">
    <location>
        <begin position="696"/>
        <end position="737"/>
    </location>
</feature>
<feature type="region of interest" description="Disordered" evidence="1">
    <location>
        <begin position="1"/>
        <end position="20"/>
    </location>
</feature>
<protein>
    <submittedName>
        <fullName evidence="3">Heterokaryon incompatibility protein-domain-containing protein</fullName>
    </submittedName>
</protein>
<feature type="compositionally biased region" description="Low complexity" evidence="1">
    <location>
        <begin position="561"/>
        <end position="576"/>
    </location>
</feature>
<feature type="region of interest" description="Disordered" evidence="1">
    <location>
        <begin position="557"/>
        <end position="579"/>
    </location>
</feature>
<evidence type="ECO:0000313" key="4">
    <source>
        <dbReference type="Proteomes" id="UP001283341"/>
    </source>
</evidence>
<dbReference type="Proteomes" id="UP001283341">
    <property type="component" value="Unassembled WGS sequence"/>
</dbReference>
<proteinExistence type="predicted"/>
<feature type="compositionally biased region" description="Acidic residues" evidence="1">
    <location>
        <begin position="798"/>
        <end position="810"/>
    </location>
</feature>
<feature type="compositionally biased region" description="Low complexity" evidence="1">
    <location>
        <begin position="822"/>
        <end position="840"/>
    </location>
</feature>
<keyword evidence="4" id="KW-1185">Reference proteome</keyword>
<reference evidence="3" key="1">
    <citation type="journal article" date="2023" name="Mol. Phylogenet. Evol.">
        <title>Genome-scale phylogeny and comparative genomics of the fungal order Sordariales.</title>
        <authorList>
            <person name="Hensen N."/>
            <person name="Bonometti L."/>
            <person name="Westerberg I."/>
            <person name="Brannstrom I.O."/>
            <person name="Guillou S."/>
            <person name="Cros-Aarteil S."/>
            <person name="Calhoun S."/>
            <person name="Haridas S."/>
            <person name="Kuo A."/>
            <person name="Mondo S."/>
            <person name="Pangilinan J."/>
            <person name="Riley R."/>
            <person name="LaButti K."/>
            <person name="Andreopoulos B."/>
            <person name="Lipzen A."/>
            <person name="Chen C."/>
            <person name="Yan M."/>
            <person name="Daum C."/>
            <person name="Ng V."/>
            <person name="Clum A."/>
            <person name="Steindorff A."/>
            <person name="Ohm R.A."/>
            <person name="Martin F."/>
            <person name="Silar P."/>
            <person name="Natvig D.O."/>
            <person name="Lalanne C."/>
            <person name="Gautier V."/>
            <person name="Ament-Velasquez S.L."/>
            <person name="Kruys A."/>
            <person name="Hutchinson M.I."/>
            <person name="Powell A.J."/>
            <person name="Barry K."/>
            <person name="Miller A.N."/>
            <person name="Grigoriev I.V."/>
            <person name="Debuchy R."/>
            <person name="Gladieux P."/>
            <person name="Hiltunen Thoren M."/>
            <person name="Johannesson H."/>
        </authorList>
    </citation>
    <scope>NUCLEOTIDE SEQUENCE</scope>
    <source>
        <strain evidence="3">CBS 118394</strain>
    </source>
</reference>
<dbReference type="AlphaFoldDB" id="A0AAE0HSP2"/>
<gene>
    <name evidence="3" type="ORF">B0H66DRAFT_525155</name>
</gene>
<sequence>MADSDSTGATLVGSEDRSDAPQLCQSCKNLELSIDKFVISSNTATAPDSSPAAATETSRRVRLTSGNASKIFARVGQVQERRSICRLCELTCMAIDRYSGRSAVETSADIYLTWEVDGRQRAAESGRLINRTRRIRLTWKEKDGKEETVYLVFVAPTGARRLNSDAYASKATETHFLGRGLFDTREKQALMKSWIDLCVEKHGSGCSNKHGKSSEFRQLVESTYFGVIDVIDMQLKPLPIVNGQPERYVALSYVWGGGHPSTTSQKPYTTTRGNVMVHIQHGGLEKAWDKLPRTIQDTILLVSRLGERYLWIDSLCIVQDSTSSWELNAKSMHLVYGNAHFTICAADGNAETGLRAVDSVLRTTATTTTTTGTSRLSMAAQEMRQHRRATDEANLPPLTAECLPGIRLLVSRPTEAVIQDSPWNQRGWTFQERLLSRRCLIFAEGHVYFQCRSAVISQHIFTDGGGANGWSLDWTNSPLRTLGELRRRAFWFYMKCIQLYTGRDLTKPKDVLTAFQGASWLLEERMKAPLLYGLPSSHFDLALLWMPLSRLERRRQRPALRHSSSSDSTAAGGSSSCTQDDMGNCSCKLGSDGFGGKDFPSWSWSGWMGGKAEYQLSMVEGCLQNVQEWLRDHTWIMWHVRDYEGNLRPLWNNELLFQDASEEARWRGYAGRPVKSGPTFAHGHGNQRRTVSMTATMGGHDRRSGHRDRHHEPPYMRPRSDVHAERRHPHRYPRDPLELEAELQRLYPPRHATGEVPDTVHLSRRRPAEGKGPYDSAGWHRTSNAAYLGRLPGGYYDEGADNDDHDDDDMDGPRNRRTASMISPPRRASPSRPASRIPPITAEKMARRMHKPRRSPPPISDEQHDMYGRPLRPSLAGLNGTEFTGILPDNPFGVIRGPFAADDNSSTGGGGGVRTAMPILQFWTWRTELLVTIRRETQDTWATQLGPGLCRCSVVDRAGDWCGAVVLPHKWITGAGREGAPLMFIALSDAKGLTADECPVWNYYIPKEKDESEWDLYFVMILERNRERALWERVAVGKVFQAAFGDSVWDEIKLG</sequence>
<evidence type="ECO:0000313" key="3">
    <source>
        <dbReference type="EMBL" id="KAK3312163.1"/>
    </source>
</evidence>
<name>A0AAE0HSP2_9PEZI</name>
<feature type="domain" description="Heterokaryon incompatibility" evidence="2">
    <location>
        <begin position="248"/>
        <end position="432"/>
    </location>
</feature>
<reference evidence="3" key="2">
    <citation type="submission" date="2023-06" db="EMBL/GenBank/DDBJ databases">
        <authorList>
            <consortium name="Lawrence Berkeley National Laboratory"/>
            <person name="Haridas S."/>
            <person name="Hensen N."/>
            <person name="Bonometti L."/>
            <person name="Westerberg I."/>
            <person name="Brannstrom I.O."/>
            <person name="Guillou S."/>
            <person name="Cros-Aarteil S."/>
            <person name="Calhoun S."/>
            <person name="Kuo A."/>
            <person name="Mondo S."/>
            <person name="Pangilinan J."/>
            <person name="Riley R."/>
            <person name="Labutti K."/>
            <person name="Andreopoulos B."/>
            <person name="Lipzen A."/>
            <person name="Chen C."/>
            <person name="Yanf M."/>
            <person name="Daum C."/>
            <person name="Ng V."/>
            <person name="Clum A."/>
            <person name="Steindorff A."/>
            <person name="Ohm R."/>
            <person name="Martin F."/>
            <person name="Silar P."/>
            <person name="Natvig D."/>
            <person name="Lalanne C."/>
            <person name="Gautier V."/>
            <person name="Ament-Velasquez S.L."/>
            <person name="Kruys A."/>
            <person name="Hutchinson M.I."/>
            <person name="Powell A.J."/>
            <person name="Barry K."/>
            <person name="Miller A.N."/>
            <person name="Grigoriev I.V."/>
            <person name="Debuchy R."/>
            <person name="Gladieux P."/>
            <person name="Thoren M.H."/>
            <person name="Johannesson H."/>
        </authorList>
    </citation>
    <scope>NUCLEOTIDE SEQUENCE</scope>
    <source>
        <strain evidence="3">CBS 118394</strain>
    </source>
</reference>
<accession>A0AAE0HSP2</accession>
<dbReference type="PANTHER" id="PTHR33112">
    <property type="entry name" value="DOMAIN PROTEIN, PUTATIVE-RELATED"/>
    <property type="match status" value="1"/>
</dbReference>
<comment type="caution">
    <text evidence="3">The sequence shown here is derived from an EMBL/GenBank/DDBJ whole genome shotgun (WGS) entry which is preliminary data.</text>
</comment>